<dbReference type="PIRSF" id="PIRSF010219">
    <property type="entry name" value="UCP010219"/>
    <property type="match status" value="1"/>
</dbReference>
<evidence type="ECO:0000313" key="3">
    <source>
        <dbReference type="Proteomes" id="UP000033451"/>
    </source>
</evidence>
<feature type="transmembrane region" description="Helical" evidence="1">
    <location>
        <begin position="217"/>
        <end position="235"/>
    </location>
</feature>
<accession>A0A0F0LSL6</accession>
<feature type="transmembrane region" description="Helical" evidence="1">
    <location>
        <begin position="181"/>
        <end position="205"/>
    </location>
</feature>
<organism evidence="2 3">
    <name type="scientific">Microbacterium ginsengisoli</name>
    <dbReference type="NCBI Taxonomy" id="400772"/>
    <lineage>
        <taxon>Bacteria</taxon>
        <taxon>Bacillati</taxon>
        <taxon>Actinomycetota</taxon>
        <taxon>Actinomycetes</taxon>
        <taxon>Micrococcales</taxon>
        <taxon>Microbacteriaceae</taxon>
        <taxon>Microbacterium</taxon>
    </lineage>
</organism>
<dbReference type="RefSeq" id="WP_045248046.1">
    <property type="nucleotide sequence ID" value="NZ_DAIQHQ010000002.1"/>
</dbReference>
<gene>
    <name evidence="2" type="ORF">RR49_02126</name>
</gene>
<keyword evidence="1" id="KW-1133">Transmembrane helix</keyword>
<feature type="transmembrane region" description="Helical" evidence="1">
    <location>
        <begin position="82"/>
        <end position="101"/>
    </location>
</feature>
<keyword evidence="1" id="KW-0812">Transmembrane</keyword>
<keyword evidence="3" id="KW-1185">Reference proteome</keyword>
<dbReference type="AlphaFoldDB" id="A0A0F0LSL6"/>
<dbReference type="EMBL" id="JYIY01000077">
    <property type="protein sequence ID" value="KJL35694.1"/>
    <property type="molecule type" value="Genomic_DNA"/>
</dbReference>
<keyword evidence="1" id="KW-0472">Membrane</keyword>
<dbReference type="OrthoDB" id="5244221at2"/>
<proteinExistence type="predicted"/>
<dbReference type="PATRIC" id="fig|400772.4.peg.2142"/>
<comment type="caution">
    <text evidence="2">The sequence shown here is derived from an EMBL/GenBank/DDBJ whole genome shotgun (WGS) entry which is preliminary data.</text>
</comment>
<evidence type="ECO:0000313" key="2">
    <source>
        <dbReference type="EMBL" id="KJL35694.1"/>
    </source>
</evidence>
<evidence type="ECO:0000256" key="1">
    <source>
        <dbReference type="SAM" id="Phobius"/>
    </source>
</evidence>
<dbReference type="Pfam" id="PF11361">
    <property type="entry name" value="DUF3159"/>
    <property type="match status" value="1"/>
</dbReference>
<sequence>MSVEPPAPDEARPSTSDALARALGSAARRAGLDPSAQTSARHVAWAAMGGWRGIIESVLPSLVFVVLFTVTLDSGTGRGDLLLSLGASVGLAAVFSVVRLVQRSPASAALGGLVATAAAAALALLTGRGQDNFILGFVTNGAYGLALLVSALVGWPLIGLAVGWLMGDATGWRRDRRKRRAFVWITLAWATLFAVRLAVQLPFYFAGDVPALGTLKIAMGLPLFAPLVVVTWLVARALYPTARRAAASDAESGQE</sequence>
<evidence type="ECO:0008006" key="4">
    <source>
        <dbReference type="Google" id="ProtNLM"/>
    </source>
</evidence>
<feature type="transmembrane region" description="Helical" evidence="1">
    <location>
        <begin position="51"/>
        <end position="70"/>
    </location>
</feature>
<feature type="transmembrane region" description="Helical" evidence="1">
    <location>
        <begin position="108"/>
        <end position="125"/>
    </location>
</feature>
<dbReference type="Proteomes" id="UP000033451">
    <property type="component" value="Unassembled WGS sequence"/>
</dbReference>
<name>A0A0F0LSL6_9MICO</name>
<protein>
    <recommendedName>
        <fullName evidence="4">DUF3159 domain-containing protein</fullName>
    </recommendedName>
</protein>
<dbReference type="InterPro" id="IPR016566">
    <property type="entry name" value="UCP010219"/>
</dbReference>
<feature type="transmembrane region" description="Helical" evidence="1">
    <location>
        <begin position="145"/>
        <end position="169"/>
    </location>
</feature>
<reference evidence="2 3" key="1">
    <citation type="submission" date="2015-02" db="EMBL/GenBank/DDBJ databases">
        <title>Draft genome sequences of ten Microbacterium spp. with emphasis on heavy metal contaminated environments.</title>
        <authorList>
            <person name="Corretto E."/>
        </authorList>
    </citation>
    <scope>NUCLEOTIDE SEQUENCE [LARGE SCALE GENOMIC DNA]</scope>
    <source>
        <strain evidence="2 3">DSM 18659</strain>
    </source>
</reference>
<dbReference type="STRING" id="400772.RR49_02126"/>